<dbReference type="EMBL" id="CCRH01000023">
    <property type="protein sequence ID" value="CDZ40718.1"/>
    <property type="molecule type" value="Genomic_DNA"/>
</dbReference>
<sequence>MSFYGRPELVFRIAIALIGVRVVHLKFLLVAPPDLFRCRVG</sequence>
<dbReference type="EMBL" id="CCRK01000016">
    <property type="protein sequence ID" value="CDZ53627.1"/>
    <property type="molecule type" value="Genomic_DNA"/>
</dbReference>
<evidence type="ECO:0000313" key="2">
    <source>
        <dbReference type="EMBL" id="CDZ40718.1"/>
    </source>
</evidence>
<organism evidence="2 5">
    <name type="scientific">Neorhizobium galegae bv. officinalis</name>
    <dbReference type="NCBI Taxonomy" id="323656"/>
    <lineage>
        <taxon>Bacteria</taxon>
        <taxon>Pseudomonadati</taxon>
        <taxon>Pseudomonadota</taxon>
        <taxon>Alphaproteobacteria</taxon>
        <taxon>Hyphomicrobiales</taxon>
        <taxon>Rhizobiaceae</taxon>
        <taxon>Rhizobium/Agrobacterium group</taxon>
        <taxon>Neorhizobium</taxon>
    </lineage>
</organism>
<proteinExistence type="predicted"/>
<dbReference type="Proteomes" id="UP000046176">
    <property type="component" value="Unassembled WGS sequence"/>
</dbReference>
<evidence type="ECO:0000313" key="5">
    <source>
        <dbReference type="Proteomes" id="UP000046176"/>
    </source>
</evidence>
<name>A0A0T7G0F7_NEOGA</name>
<evidence type="ECO:0000313" key="4">
    <source>
        <dbReference type="Proteomes" id="UP000039660"/>
    </source>
</evidence>
<keyword evidence="1" id="KW-0472">Membrane</keyword>
<evidence type="ECO:0000256" key="1">
    <source>
        <dbReference type="SAM" id="Phobius"/>
    </source>
</evidence>
<accession>A0A0T7G0F7</accession>
<reference evidence="4 5" key="1">
    <citation type="submission" date="2014-08" db="EMBL/GenBank/DDBJ databases">
        <authorList>
            <person name="Chen Y.-H."/>
        </authorList>
    </citation>
    <scope>NUCLEOTIDE SEQUENCE [LARGE SCALE GENOMIC DNA]</scope>
</reference>
<dbReference type="AlphaFoldDB" id="A0A0T7G0F7"/>
<protein>
    <submittedName>
        <fullName evidence="2">Uncharacterized protein</fullName>
    </submittedName>
</protein>
<gene>
    <name evidence="2" type="ORF">NGAL_HAMBI1145_55360</name>
    <name evidence="3" type="ORF">NGAL_HAMBI1189_50910</name>
</gene>
<keyword evidence="1" id="KW-0812">Transmembrane</keyword>
<keyword evidence="1" id="KW-1133">Transmembrane helix</keyword>
<evidence type="ECO:0000313" key="3">
    <source>
        <dbReference type="EMBL" id="CDZ53627.1"/>
    </source>
</evidence>
<dbReference type="Proteomes" id="UP000039660">
    <property type="component" value="Unassembled WGS sequence"/>
</dbReference>
<feature type="transmembrane region" description="Helical" evidence="1">
    <location>
        <begin position="9"/>
        <end position="31"/>
    </location>
</feature>